<keyword evidence="11" id="KW-1185">Reference proteome</keyword>
<dbReference type="Pfam" id="PF10277">
    <property type="entry name" value="Frag1"/>
    <property type="match status" value="1"/>
</dbReference>
<keyword evidence="5 8" id="KW-1133">Transmembrane helix</keyword>
<reference evidence="10" key="1">
    <citation type="journal article" date="2023" name="Mol. Biol. Evol.">
        <title>Third-Generation Sequencing Reveals the Adaptive Role of the Epigenome in Three Deep-Sea Polychaetes.</title>
        <authorList>
            <person name="Perez M."/>
            <person name="Aroh O."/>
            <person name="Sun Y."/>
            <person name="Lan Y."/>
            <person name="Juniper S.K."/>
            <person name="Young C.R."/>
            <person name="Angers B."/>
            <person name="Qian P.Y."/>
        </authorList>
    </citation>
    <scope>NUCLEOTIDE SEQUENCE</scope>
    <source>
        <strain evidence="10">P08H-3</strain>
    </source>
</reference>
<dbReference type="PANTHER" id="PTHR12892:SF11">
    <property type="entry name" value="POST-GPI ATTACHMENT TO PROTEINS FACTOR 2"/>
    <property type="match status" value="1"/>
</dbReference>
<evidence type="ECO:0000256" key="8">
    <source>
        <dbReference type="SAM" id="Phobius"/>
    </source>
</evidence>
<feature type="transmembrane region" description="Helical" evidence="8">
    <location>
        <begin position="111"/>
        <end position="137"/>
    </location>
</feature>
<feature type="transmembrane region" description="Helical" evidence="8">
    <location>
        <begin position="181"/>
        <end position="199"/>
    </location>
</feature>
<dbReference type="InterPro" id="IPR019402">
    <property type="entry name" value="CWH43_N"/>
</dbReference>
<evidence type="ECO:0000313" key="10">
    <source>
        <dbReference type="EMBL" id="KAK2150078.1"/>
    </source>
</evidence>
<evidence type="ECO:0000256" key="7">
    <source>
        <dbReference type="ARBA" id="ARBA00023136"/>
    </source>
</evidence>
<comment type="caution">
    <text evidence="10">The sequence shown here is derived from an EMBL/GenBank/DDBJ whole genome shotgun (WGS) entry which is preliminary data.</text>
</comment>
<dbReference type="Proteomes" id="UP001208570">
    <property type="component" value="Unassembled WGS sequence"/>
</dbReference>
<proteinExistence type="inferred from homology"/>
<comment type="similarity">
    <text evidence="2">Belongs to the PGAP2 family.</text>
</comment>
<evidence type="ECO:0000313" key="11">
    <source>
        <dbReference type="Proteomes" id="UP001208570"/>
    </source>
</evidence>
<keyword evidence="7 8" id="KW-0472">Membrane</keyword>
<dbReference type="EMBL" id="JAODUP010000424">
    <property type="protein sequence ID" value="KAK2150078.1"/>
    <property type="molecule type" value="Genomic_DNA"/>
</dbReference>
<evidence type="ECO:0000256" key="2">
    <source>
        <dbReference type="ARBA" id="ARBA00007414"/>
    </source>
</evidence>
<evidence type="ECO:0000259" key="9">
    <source>
        <dbReference type="Pfam" id="PF10277"/>
    </source>
</evidence>
<gene>
    <name evidence="10" type="ORF">LSH36_424g00004</name>
</gene>
<dbReference type="GO" id="GO:0006506">
    <property type="term" value="P:GPI anchor biosynthetic process"/>
    <property type="evidence" value="ECO:0007669"/>
    <property type="project" value="UniProtKB-KW"/>
</dbReference>
<protein>
    <recommendedName>
        <fullName evidence="9">CWH43-like N-terminal domain-containing protein</fullName>
    </recommendedName>
</protein>
<dbReference type="InterPro" id="IPR039545">
    <property type="entry name" value="PGAP2"/>
</dbReference>
<evidence type="ECO:0000256" key="4">
    <source>
        <dbReference type="ARBA" id="ARBA00022692"/>
    </source>
</evidence>
<evidence type="ECO:0000256" key="1">
    <source>
        <dbReference type="ARBA" id="ARBA00004653"/>
    </source>
</evidence>
<dbReference type="AlphaFoldDB" id="A0AAD9JBL7"/>
<feature type="transmembrane region" description="Helical" evidence="8">
    <location>
        <begin position="211"/>
        <end position="233"/>
    </location>
</feature>
<feature type="transmembrane region" description="Helical" evidence="8">
    <location>
        <begin position="21"/>
        <end position="45"/>
    </location>
</feature>
<dbReference type="PANTHER" id="PTHR12892">
    <property type="entry name" value="FGF RECEPTOR ACTIVATING PROTEIN 1"/>
    <property type="match status" value="1"/>
</dbReference>
<sequence length="253" mass="29094">MSGFKLQSEPRKPCIIFRLNGTLMSMGILSLPLIAFLLSVIISMIKDFEQSTATHCRVWNLFPSISAAISCCTPQRYIWRLLIALHTAPRFMIACMYYNHYMAFSVSGNGVLYQMMVAVNSLLHVLENICLLTLSFVMSHENYGFMLFSLLYMFLTLVVFRWSRSGGPWTPKDLTSYRKKVSLAVFNMSVVIISVYFFFRHNWYCEPGMYSIYSFLEYLVVISNVAFHGTAVYEYGQGELVFCEVPLHKLKAV</sequence>
<evidence type="ECO:0000256" key="3">
    <source>
        <dbReference type="ARBA" id="ARBA00022502"/>
    </source>
</evidence>
<dbReference type="GO" id="GO:0005789">
    <property type="term" value="C:endoplasmic reticulum membrane"/>
    <property type="evidence" value="ECO:0007669"/>
    <property type="project" value="TreeGrafter"/>
</dbReference>
<keyword evidence="3" id="KW-0337">GPI-anchor biosynthesis</keyword>
<evidence type="ECO:0000256" key="5">
    <source>
        <dbReference type="ARBA" id="ARBA00022989"/>
    </source>
</evidence>
<accession>A0AAD9JBL7</accession>
<feature type="transmembrane region" description="Helical" evidence="8">
    <location>
        <begin position="143"/>
        <end position="160"/>
    </location>
</feature>
<evidence type="ECO:0000256" key="6">
    <source>
        <dbReference type="ARBA" id="ARBA00023034"/>
    </source>
</evidence>
<organism evidence="10 11">
    <name type="scientific">Paralvinella palmiformis</name>
    <dbReference type="NCBI Taxonomy" id="53620"/>
    <lineage>
        <taxon>Eukaryota</taxon>
        <taxon>Metazoa</taxon>
        <taxon>Spiralia</taxon>
        <taxon>Lophotrochozoa</taxon>
        <taxon>Annelida</taxon>
        <taxon>Polychaeta</taxon>
        <taxon>Sedentaria</taxon>
        <taxon>Canalipalpata</taxon>
        <taxon>Terebellida</taxon>
        <taxon>Terebelliformia</taxon>
        <taxon>Alvinellidae</taxon>
        <taxon>Paralvinella</taxon>
    </lineage>
</organism>
<comment type="subcellular location">
    <subcellularLocation>
        <location evidence="1">Golgi apparatus membrane</location>
        <topology evidence="1">Multi-pass membrane protein</topology>
    </subcellularLocation>
</comment>
<keyword evidence="6" id="KW-0333">Golgi apparatus</keyword>
<name>A0AAD9JBL7_9ANNE</name>
<feature type="domain" description="CWH43-like N-terminal" evidence="9">
    <location>
        <begin position="23"/>
        <end position="234"/>
    </location>
</feature>
<keyword evidence="4 8" id="KW-0812">Transmembrane</keyword>
<dbReference type="GO" id="GO:0000139">
    <property type="term" value="C:Golgi membrane"/>
    <property type="evidence" value="ECO:0007669"/>
    <property type="project" value="UniProtKB-SubCell"/>
</dbReference>